<name>A0AAW7YZ66_9ALTE</name>
<sequence length="261" mass="28461" precursor="true">MNKVVPIMMAMALTAPLSLSAMQIVSANLTSDAPKTNSDATVVVGSATKPKFTAHSAKEMSKADDAANSANVLLKKRLHGLQQYQAAFNQTVTDAQGNIVHEAQGTLTMMRPNKLRWETTFPDETLLIADGEAVWNIDTFVEQVTIISQDQAIKDNPIVLLTANDDETWDSFVISKLDDAKASSTLEQYQIVPKSTDGQIKSLTLGFNSDGILSTLDMLDAQDQTSALVFSKQDLDFAIDTAKDNLFSVDVPQSYIIDDQR</sequence>
<evidence type="ECO:0000256" key="6">
    <source>
        <dbReference type="ARBA" id="ARBA00022729"/>
    </source>
</evidence>
<keyword evidence="6 10" id="KW-0732">Signal</keyword>
<evidence type="ECO:0000256" key="3">
    <source>
        <dbReference type="ARBA" id="ARBA00011245"/>
    </source>
</evidence>
<keyword evidence="9 10" id="KW-0143">Chaperone</keyword>
<dbReference type="CDD" id="cd16325">
    <property type="entry name" value="LolA"/>
    <property type="match status" value="1"/>
</dbReference>
<dbReference type="GO" id="GO:0030288">
    <property type="term" value="C:outer membrane-bounded periplasmic space"/>
    <property type="evidence" value="ECO:0007669"/>
    <property type="project" value="TreeGrafter"/>
</dbReference>
<dbReference type="EMBL" id="JAUOQI010000001">
    <property type="protein sequence ID" value="MDO6575981.1"/>
    <property type="molecule type" value="Genomic_DNA"/>
</dbReference>
<feature type="signal peptide" evidence="10">
    <location>
        <begin position="1"/>
        <end position="27"/>
    </location>
</feature>
<evidence type="ECO:0000256" key="2">
    <source>
        <dbReference type="ARBA" id="ARBA00007615"/>
    </source>
</evidence>
<feature type="chain" id="PRO_5043067505" description="Outer-membrane lipoprotein carrier protein" evidence="10">
    <location>
        <begin position="28"/>
        <end position="261"/>
    </location>
</feature>
<keyword evidence="5 10" id="KW-0813">Transport</keyword>
<keyword evidence="11" id="KW-0449">Lipoprotein</keyword>
<evidence type="ECO:0000313" key="11">
    <source>
        <dbReference type="EMBL" id="MDO6575981.1"/>
    </source>
</evidence>
<dbReference type="Proteomes" id="UP001170717">
    <property type="component" value="Unassembled WGS sequence"/>
</dbReference>
<dbReference type="InterPro" id="IPR018323">
    <property type="entry name" value="OM_lipoprot_carrier_LolA_Pbac"/>
</dbReference>
<dbReference type="InterPro" id="IPR029046">
    <property type="entry name" value="LolA/LolB/LppX"/>
</dbReference>
<evidence type="ECO:0000256" key="5">
    <source>
        <dbReference type="ARBA" id="ARBA00022448"/>
    </source>
</evidence>
<dbReference type="PANTHER" id="PTHR35869">
    <property type="entry name" value="OUTER-MEMBRANE LIPOPROTEIN CARRIER PROTEIN"/>
    <property type="match status" value="1"/>
</dbReference>
<dbReference type="GO" id="GO:0044874">
    <property type="term" value="P:lipoprotein localization to outer membrane"/>
    <property type="evidence" value="ECO:0007669"/>
    <property type="project" value="UniProtKB-UniRule"/>
</dbReference>
<dbReference type="PANTHER" id="PTHR35869:SF1">
    <property type="entry name" value="OUTER-MEMBRANE LIPOPROTEIN CARRIER PROTEIN"/>
    <property type="match status" value="1"/>
</dbReference>
<evidence type="ECO:0000256" key="8">
    <source>
        <dbReference type="ARBA" id="ARBA00022927"/>
    </source>
</evidence>
<comment type="function">
    <text evidence="10">Participates in the translocation of lipoproteins from the inner membrane to the outer membrane. Only forms a complex with a lipoprotein if the residue after the N-terminal Cys is not an aspartate (The Asp acts as a targeting signal to indicate that the lipoprotein should stay in the inner membrane).</text>
</comment>
<accession>A0AAW7YZ66</accession>
<evidence type="ECO:0000256" key="7">
    <source>
        <dbReference type="ARBA" id="ARBA00022764"/>
    </source>
</evidence>
<gene>
    <name evidence="10 11" type="primary">lolA</name>
    <name evidence="11" type="ORF">Q4527_01175</name>
</gene>
<evidence type="ECO:0000256" key="4">
    <source>
        <dbReference type="ARBA" id="ARBA00014035"/>
    </source>
</evidence>
<dbReference type="InterPro" id="IPR004564">
    <property type="entry name" value="OM_lipoprot_carrier_LolA-like"/>
</dbReference>
<comment type="caution">
    <text evidence="11">The sequence shown here is derived from an EMBL/GenBank/DDBJ whole genome shotgun (WGS) entry which is preliminary data.</text>
</comment>
<dbReference type="GO" id="GO:0042953">
    <property type="term" value="P:lipoprotein transport"/>
    <property type="evidence" value="ECO:0007669"/>
    <property type="project" value="InterPro"/>
</dbReference>
<dbReference type="Gene3D" id="2.50.20.10">
    <property type="entry name" value="Lipoprotein localisation LolA/LolB/LppX"/>
    <property type="match status" value="1"/>
</dbReference>
<evidence type="ECO:0000313" key="12">
    <source>
        <dbReference type="Proteomes" id="UP001170717"/>
    </source>
</evidence>
<evidence type="ECO:0000256" key="1">
    <source>
        <dbReference type="ARBA" id="ARBA00004418"/>
    </source>
</evidence>
<keyword evidence="8 10" id="KW-0653">Protein transport</keyword>
<dbReference type="RefSeq" id="WP_303537860.1">
    <property type="nucleotide sequence ID" value="NZ_JAUOQI010000001.1"/>
</dbReference>
<proteinExistence type="inferred from homology"/>
<dbReference type="Pfam" id="PF03548">
    <property type="entry name" value="LolA"/>
    <property type="match status" value="1"/>
</dbReference>
<dbReference type="HAMAP" id="MF_00240">
    <property type="entry name" value="LolA"/>
    <property type="match status" value="1"/>
</dbReference>
<keyword evidence="7 10" id="KW-0574">Periplasm</keyword>
<comment type="subcellular location">
    <subcellularLocation>
        <location evidence="1 10">Periplasm</location>
    </subcellularLocation>
</comment>
<dbReference type="NCBIfam" id="TIGR00547">
    <property type="entry name" value="lolA"/>
    <property type="match status" value="1"/>
</dbReference>
<dbReference type="AlphaFoldDB" id="A0AAW7YZ66"/>
<evidence type="ECO:0000256" key="9">
    <source>
        <dbReference type="ARBA" id="ARBA00023186"/>
    </source>
</evidence>
<comment type="subunit">
    <text evidence="3 10">Monomer.</text>
</comment>
<organism evidence="11 12">
    <name type="scientific">Alteromonas stellipolaris</name>
    <dbReference type="NCBI Taxonomy" id="233316"/>
    <lineage>
        <taxon>Bacteria</taxon>
        <taxon>Pseudomonadati</taxon>
        <taxon>Pseudomonadota</taxon>
        <taxon>Gammaproteobacteria</taxon>
        <taxon>Alteromonadales</taxon>
        <taxon>Alteromonadaceae</taxon>
        <taxon>Alteromonas/Salinimonas group</taxon>
        <taxon>Alteromonas</taxon>
    </lineage>
</organism>
<dbReference type="SUPFAM" id="SSF89392">
    <property type="entry name" value="Prokaryotic lipoproteins and lipoprotein localization factors"/>
    <property type="match status" value="1"/>
</dbReference>
<protein>
    <recommendedName>
        <fullName evidence="4 10">Outer-membrane lipoprotein carrier protein</fullName>
    </recommendedName>
</protein>
<reference evidence="11" key="1">
    <citation type="submission" date="2023-07" db="EMBL/GenBank/DDBJ databases">
        <title>Genome content predicts the carbon catabolic preferences of heterotrophic bacteria.</title>
        <authorList>
            <person name="Gralka M."/>
        </authorList>
    </citation>
    <scope>NUCLEOTIDE SEQUENCE</scope>
    <source>
        <strain evidence="11">F2M12</strain>
    </source>
</reference>
<evidence type="ECO:0000256" key="10">
    <source>
        <dbReference type="HAMAP-Rule" id="MF_00240"/>
    </source>
</evidence>
<comment type="similarity">
    <text evidence="2 10">Belongs to the LolA family.</text>
</comment>